<evidence type="ECO:0000256" key="2">
    <source>
        <dbReference type="ARBA" id="ARBA00023002"/>
    </source>
</evidence>
<keyword evidence="2 4" id="KW-0560">Oxidoreductase</keyword>
<dbReference type="GO" id="GO:0051287">
    <property type="term" value="F:NAD binding"/>
    <property type="evidence" value="ECO:0007669"/>
    <property type="project" value="InterPro"/>
</dbReference>
<dbReference type="Pfam" id="PF00389">
    <property type="entry name" value="2-Hacid_dh"/>
    <property type="match status" value="1"/>
</dbReference>
<evidence type="ECO:0000259" key="6">
    <source>
        <dbReference type="Pfam" id="PF02826"/>
    </source>
</evidence>
<evidence type="ECO:0000256" key="1">
    <source>
        <dbReference type="ARBA" id="ARBA00022857"/>
    </source>
</evidence>
<dbReference type="PANTHER" id="PTHR10996:SF178">
    <property type="entry name" value="2-HYDROXYACID DEHYDROGENASE YGL185C-RELATED"/>
    <property type="match status" value="1"/>
</dbReference>
<dbReference type="FunFam" id="3.40.50.720:FF:000213">
    <property type="entry name" value="Putative 2-hydroxyacid dehydrogenase"/>
    <property type="match status" value="1"/>
</dbReference>
<dbReference type="InterPro" id="IPR029752">
    <property type="entry name" value="D-isomer_DH_CS1"/>
</dbReference>
<proteinExistence type="inferred from homology"/>
<accession>A0A7W6ZQW5</accession>
<dbReference type="AlphaFoldDB" id="A0A7W6ZQW5"/>
<dbReference type="OrthoDB" id="9793626at2"/>
<dbReference type="PANTHER" id="PTHR10996">
    <property type="entry name" value="2-HYDROXYACID DEHYDROGENASE-RELATED"/>
    <property type="match status" value="1"/>
</dbReference>
<gene>
    <name evidence="7" type="ORF">GGE60_000635</name>
</gene>
<reference evidence="7 8" key="1">
    <citation type="submission" date="2020-08" db="EMBL/GenBank/DDBJ databases">
        <title>Genomic Encyclopedia of Type Strains, Phase IV (KMG-V): Genome sequencing to study the core and pangenomes of soil and plant-associated prokaryotes.</title>
        <authorList>
            <person name="Whitman W."/>
        </authorList>
    </citation>
    <scope>NUCLEOTIDE SEQUENCE [LARGE SCALE GENOMIC DNA]</scope>
    <source>
        <strain evidence="7 8">SEMIA 492</strain>
    </source>
</reference>
<dbReference type="PROSITE" id="PS00065">
    <property type="entry name" value="D_2_HYDROXYACID_DH_1"/>
    <property type="match status" value="1"/>
</dbReference>
<comment type="caution">
    <text evidence="7">The sequence shown here is derived from an EMBL/GenBank/DDBJ whole genome shotgun (WGS) entry which is preliminary data.</text>
</comment>
<dbReference type="GO" id="GO:0030267">
    <property type="term" value="F:glyoxylate reductase (NADPH) activity"/>
    <property type="evidence" value="ECO:0007669"/>
    <property type="project" value="TreeGrafter"/>
</dbReference>
<organism evidence="7 8">
    <name type="scientific">Rhizobium leucaenae</name>
    <dbReference type="NCBI Taxonomy" id="29450"/>
    <lineage>
        <taxon>Bacteria</taxon>
        <taxon>Pseudomonadati</taxon>
        <taxon>Pseudomonadota</taxon>
        <taxon>Alphaproteobacteria</taxon>
        <taxon>Hyphomicrobiales</taxon>
        <taxon>Rhizobiaceae</taxon>
        <taxon>Rhizobium/Agrobacterium group</taxon>
        <taxon>Rhizobium</taxon>
    </lineage>
</organism>
<feature type="domain" description="D-isomer specific 2-hydroxyacid dehydrogenase catalytic" evidence="5">
    <location>
        <begin position="10"/>
        <end position="313"/>
    </location>
</feature>
<evidence type="ECO:0000259" key="5">
    <source>
        <dbReference type="Pfam" id="PF00389"/>
    </source>
</evidence>
<keyword evidence="1" id="KW-0521">NADP</keyword>
<dbReference type="SUPFAM" id="SSF52283">
    <property type="entry name" value="Formate/glycerate dehydrogenase catalytic domain-like"/>
    <property type="match status" value="1"/>
</dbReference>
<evidence type="ECO:0000313" key="7">
    <source>
        <dbReference type="EMBL" id="MBB4566547.1"/>
    </source>
</evidence>
<dbReference type="CDD" id="cd12156">
    <property type="entry name" value="HPPR"/>
    <property type="match status" value="1"/>
</dbReference>
<dbReference type="InterPro" id="IPR050223">
    <property type="entry name" value="D-isomer_2-hydroxyacid_DH"/>
</dbReference>
<dbReference type="Gene3D" id="3.40.50.720">
    <property type="entry name" value="NAD(P)-binding Rossmann-like Domain"/>
    <property type="match status" value="2"/>
</dbReference>
<protein>
    <submittedName>
        <fullName evidence="7">Lactate dehydrogenase-like 2-hydroxyacid dehydrogenase</fullName>
    </submittedName>
</protein>
<dbReference type="InterPro" id="IPR006140">
    <property type="entry name" value="D-isomer_DH_NAD-bd"/>
</dbReference>
<dbReference type="RefSeq" id="WP_028752816.1">
    <property type="nucleotide sequence ID" value="NZ_JACIIG010000001.1"/>
</dbReference>
<dbReference type="InterPro" id="IPR006139">
    <property type="entry name" value="D-isomer_2_OHA_DH_cat_dom"/>
</dbReference>
<dbReference type="SUPFAM" id="SSF51735">
    <property type="entry name" value="NAD(P)-binding Rossmann-fold domains"/>
    <property type="match status" value="1"/>
</dbReference>
<dbReference type="EMBL" id="JACIIG010000001">
    <property type="protein sequence ID" value="MBB4566547.1"/>
    <property type="molecule type" value="Genomic_DNA"/>
</dbReference>
<dbReference type="Proteomes" id="UP000543836">
    <property type="component" value="Unassembled WGS sequence"/>
</dbReference>
<keyword evidence="8" id="KW-1185">Reference proteome</keyword>
<dbReference type="GO" id="GO:0016618">
    <property type="term" value="F:hydroxypyruvate reductase [NAD(P)H] activity"/>
    <property type="evidence" value="ECO:0007669"/>
    <property type="project" value="TreeGrafter"/>
</dbReference>
<keyword evidence="3" id="KW-0520">NAD</keyword>
<evidence type="ECO:0000313" key="8">
    <source>
        <dbReference type="Proteomes" id="UP000543836"/>
    </source>
</evidence>
<dbReference type="InterPro" id="IPR036291">
    <property type="entry name" value="NAD(P)-bd_dom_sf"/>
</dbReference>
<feature type="domain" description="D-isomer specific 2-hydroxyacid dehydrogenase NAD-binding" evidence="6">
    <location>
        <begin position="108"/>
        <end position="282"/>
    </location>
</feature>
<sequence length="322" mass="34803">MPDNRIAILVPGKIHPRVLETLKGRFDIVSVERGESPKVDAETATRVRGVAVAGGFNAIWMDAFPNIEVIANFGVGYDGIDVRHAASKGIVVTNTPDVLNDEVADTAIALLLNTLRQFPSAETWLREGRWAGQGPFPLSPFSMRGRRVGIYGLGRIGLEIARRLEPFKVKIGYHTRSPRDSLPYDYYPTLKEMAQSVDTLISIVPKTPETHKVIDAEILSALGPQGVFINVGRGWSVDDDALIAALRNGTLGAAGLDVFYDEPHVPAAYLSLPNVSLLPHVASASVPTRNAMADLVTENIIAWFANGNVPTPVPETPVKAKG</sequence>
<evidence type="ECO:0000256" key="3">
    <source>
        <dbReference type="ARBA" id="ARBA00023027"/>
    </source>
</evidence>
<dbReference type="Pfam" id="PF02826">
    <property type="entry name" value="2-Hacid_dh_C"/>
    <property type="match status" value="1"/>
</dbReference>
<name>A0A7W6ZQW5_9HYPH</name>
<evidence type="ECO:0000256" key="4">
    <source>
        <dbReference type="RuleBase" id="RU003719"/>
    </source>
</evidence>
<comment type="similarity">
    <text evidence="4">Belongs to the D-isomer specific 2-hydroxyacid dehydrogenase family.</text>
</comment>
<dbReference type="GO" id="GO:0005829">
    <property type="term" value="C:cytosol"/>
    <property type="evidence" value="ECO:0007669"/>
    <property type="project" value="TreeGrafter"/>
</dbReference>